<proteinExistence type="predicted"/>
<dbReference type="EMBL" id="SRLO01000037">
    <property type="protein sequence ID" value="TNN82754.1"/>
    <property type="molecule type" value="Genomic_DNA"/>
</dbReference>
<protein>
    <submittedName>
        <fullName evidence="1">Uncharacterized protein</fullName>
    </submittedName>
</protein>
<comment type="caution">
    <text evidence="1">The sequence shown here is derived from an EMBL/GenBank/DDBJ whole genome shotgun (WGS) entry which is preliminary data.</text>
</comment>
<dbReference type="Proteomes" id="UP000314294">
    <property type="component" value="Unassembled WGS sequence"/>
</dbReference>
<reference evidence="1 2" key="1">
    <citation type="submission" date="2019-03" db="EMBL/GenBank/DDBJ databases">
        <title>First draft genome of Liparis tanakae, snailfish: a comprehensive survey of snailfish specific genes.</title>
        <authorList>
            <person name="Kim W."/>
            <person name="Song I."/>
            <person name="Jeong J.-H."/>
            <person name="Kim D."/>
            <person name="Kim S."/>
            <person name="Ryu S."/>
            <person name="Song J.Y."/>
            <person name="Lee S.K."/>
        </authorList>
    </citation>
    <scope>NUCLEOTIDE SEQUENCE [LARGE SCALE GENOMIC DNA]</scope>
    <source>
        <tissue evidence="1">Muscle</tissue>
    </source>
</reference>
<name>A0A4Z2IYX9_9TELE</name>
<gene>
    <name evidence="1" type="ORF">EYF80_006995</name>
</gene>
<evidence type="ECO:0000313" key="2">
    <source>
        <dbReference type="Proteomes" id="UP000314294"/>
    </source>
</evidence>
<evidence type="ECO:0000313" key="1">
    <source>
        <dbReference type="EMBL" id="TNN82754.1"/>
    </source>
</evidence>
<accession>A0A4Z2IYX9</accession>
<dbReference type="AlphaFoldDB" id="A0A4Z2IYX9"/>
<sequence length="66" mass="7294">MVLGGPSSPGYRRKGERRGIGGAALHTSLWQQEGQISDCWHNSDITAVPSQPMHKHKHLVGNDGWY</sequence>
<keyword evidence="2" id="KW-1185">Reference proteome</keyword>
<organism evidence="1 2">
    <name type="scientific">Liparis tanakae</name>
    <name type="common">Tanaka's snailfish</name>
    <dbReference type="NCBI Taxonomy" id="230148"/>
    <lineage>
        <taxon>Eukaryota</taxon>
        <taxon>Metazoa</taxon>
        <taxon>Chordata</taxon>
        <taxon>Craniata</taxon>
        <taxon>Vertebrata</taxon>
        <taxon>Euteleostomi</taxon>
        <taxon>Actinopterygii</taxon>
        <taxon>Neopterygii</taxon>
        <taxon>Teleostei</taxon>
        <taxon>Neoteleostei</taxon>
        <taxon>Acanthomorphata</taxon>
        <taxon>Eupercaria</taxon>
        <taxon>Perciformes</taxon>
        <taxon>Cottioidei</taxon>
        <taxon>Cottales</taxon>
        <taxon>Liparidae</taxon>
        <taxon>Liparis</taxon>
    </lineage>
</organism>